<protein>
    <recommendedName>
        <fullName evidence="15">Cytochrome P450</fullName>
    </recommendedName>
</protein>
<gene>
    <name evidence="13" type="ORF">Hypma_001988</name>
</gene>
<comment type="similarity">
    <text evidence="4">Belongs to the cytochrome P450 family.</text>
</comment>
<evidence type="ECO:0008006" key="15">
    <source>
        <dbReference type="Google" id="ProtNLM"/>
    </source>
</evidence>
<dbReference type="Proteomes" id="UP000076154">
    <property type="component" value="Unassembled WGS sequence"/>
</dbReference>
<accession>A0A369J7L5</accession>
<evidence type="ECO:0000256" key="4">
    <source>
        <dbReference type="ARBA" id="ARBA00010617"/>
    </source>
</evidence>
<evidence type="ECO:0000313" key="13">
    <source>
        <dbReference type="EMBL" id="RDB17160.1"/>
    </source>
</evidence>
<proteinExistence type="inferred from homology"/>
<dbReference type="SUPFAM" id="SSF48264">
    <property type="entry name" value="Cytochrome P450"/>
    <property type="match status" value="1"/>
</dbReference>
<dbReference type="PANTHER" id="PTHR24305">
    <property type="entry name" value="CYTOCHROME P450"/>
    <property type="match status" value="1"/>
</dbReference>
<dbReference type="EMBL" id="LUEZ02000113">
    <property type="protein sequence ID" value="RDB17160.1"/>
    <property type="molecule type" value="Genomic_DNA"/>
</dbReference>
<evidence type="ECO:0000256" key="3">
    <source>
        <dbReference type="ARBA" id="ARBA00004721"/>
    </source>
</evidence>
<dbReference type="GO" id="GO:0005506">
    <property type="term" value="F:iron ion binding"/>
    <property type="evidence" value="ECO:0007669"/>
    <property type="project" value="InterPro"/>
</dbReference>
<evidence type="ECO:0000256" key="10">
    <source>
        <dbReference type="ARBA" id="ARBA00023004"/>
    </source>
</evidence>
<keyword evidence="8" id="KW-1133">Transmembrane helix</keyword>
<evidence type="ECO:0000256" key="1">
    <source>
        <dbReference type="ARBA" id="ARBA00001971"/>
    </source>
</evidence>
<name>A0A369J7L5_HYPMA</name>
<keyword evidence="11" id="KW-0503">Monooxygenase</keyword>
<keyword evidence="7" id="KW-0479">Metal-binding</keyword>
<dbReference type="InParanoid" id="A0A369J7L5"/>
<comment type="pathway">
    <text evidence="3">Secondary metabolite biosynthesis; terpenoid biosynthesis.</text>
</comment>
<keyword evidence="9" id="KW-0560">Oxidoreductase</keyword>
<dbReference type="InterPro" id="IPR050121">
    <property type="entry name" value="Cytochrome_P450_monoxygenase"/>
</dbReference>
<evidence type="ECO:0000256" key="8">
    <source>
        <dbReference type="ARBA" id="ARBA00022989"/>
    </source>
</evidence>
<evidence type="ECO:0000256" key="9">
    <source>
        <dbReference type="ARBA" id="ARBA00023002"/>
    </source>
</evidence>
<keyword evidence="10" id="KW-0408">Iron</keyword>
<dbReference type="GO" id="GO:0016020">
    <property type="term" value="C:membrane"/>
    <property type="evidence" value="ECO:0007669"/>
    <property type="project" value="UniProtKB-SubCell"/>
</dbReference>
<evidence type="ECO:0000256" key="6">
    <source>
        <dbReference type="ARBA" id="ARBA00022692"/>
    </source>
</evidence>
<evidence type="ECO:0000313" key="14">
    <source>
        <dbReference type="Proteomes" id="UP000076154"/>
    </source>
</evidence>
<evidence type="ECO:0000256" key="2">
    <source>
        <dbReference type="ARBA" id="ARBA00004370"/>
    </source>
</evidence>
<reference evidence="13" key="1">
    <citation type="submission" date="2018-04" db="EMBL/GenBank/DDBJ databases">
        <title>Whole genome sequencing of Hypsizygus marmoreus.</title>
        <authorList>
            <person name="Choi I.-G."/>
            <person name="Min B."/>
            <person name="Kim J.-G."/>
            <person name="Kim S."/>
            <person name="Oh Y.-L."/>
            <person name="Kong W.-S."/>
            <person name="Park H."/>
            <person name="Jeong J."/>
            <person name="Song E.-S."/>
        </authorList>
    </citation>
    <scope>NUCLEOTIDE SEQUENCE [LARGE SCALE GENOMIC DNA]</scope>
    <source>
        <strain evidence="13">51987-8</strain>
    </source>
</reference>
<sequence length="467" mass="53256">MKGDDKIAFANHLLTRSFSVEILRHCNTRIPLPPPSARLIRCWPDQESGEESDSSHSRPAEAVFQSAVSVVPTAPCEFYSPPVANDPSRKLTRKGLESASCKIHKWVGHNADLDKSYLGNDHLHKDFFGYLNDVNIIQSSKLTMLRIISQAAVALCTLWLTRWVLKCFTRKSTLHNVRGPARDSWLLGNLARVYDFNAFKTHRIFEEEYGSVMKFYGVLGEEQLYISDPKALYHIFLKDQDIYVEPEEYYIVNHIHFGDGIFSSHGEKHRRQRKLLSPAFNIAHMRQLTPIFYEVTNKLKDAFKMKLVNGSQEIDVLSWMTRIALELIGQAGLGYSFDDLTDGGSPSAFARAVKELFPTEDRMLLARQYILPWVANIGSPRFRRFVVDTLPWKTLHEVRDIVDVLHDHVNRIYAEKKKAFSFGDEAFFSQQPGRGKDVISTLMKANKVDFDKNGISDAEVTGHMACV</sequence>
<keyword evidence="6" id="KW-0812">Transmembrane</keyword>
<dbReference type="OrthoDB" id="1470350at2759"/>
<dbReference type="InterPro" id="IPR001128">
    <property type="entry name" value="Cyt_P450"/>
</dbReference>
<keyword evidence="5" id="KW-0349">Heme</keyword>
<dbReference type="Pfam" id="PF00067">
    <property type="entry name" value="p450"/>
    <property type="match status" value="1"/>
</dbReference>
<comment type="cofactor">
    <cofactor evidence="1">
        <name>heme</name>
        <dbReference type="ChEBI" id="CHEBI:30413"/>
    </cofactor>
</comment>
<evidence type="ECO:0000256" key="7">
    <source>
        <dbReference type="ARBA" id="ARBA00022723"/>
    </source>
</evidence>
<dbReference type="PANTHER" id="PTHR24305:SF166">
    <property type="entry name" value="CYTOCHROME P450 12A4, MITOCHONDRIAL-RELATED"/>
    <property type="match status" value="1"/>
</dbReference>
<organism evidence="13 14">
    <name type="scientific">Hypsizygus marmoreus</name>
    <name type="common">White beech mushroom</name>
    <name type="synonym">Agaricus marmoreus</name>
    <dbReference type="NCBI Taxonomy" id="39966"/>
    <lineage>
        <taxon>Eukaryota</taxon>
        <taxon>Fungi</taxon>
        <taxon>Dikarya</taxon>
        <taxon>Basidiomycota</taxon>
        <taxon>Agaricomycotina</taxon>
        <taxon>Agaricomycetes</taxon>
        <taxon>Agaricomycetidae</taxon>
        <taxon>Agaricales</taxon>
        <taxon>Tricholomatineae</taxon>
        <taxon>Lyophyllaceae</taxon>
        <taxon>Hypsizygus</taxon>
    </lineage>
</organism>
<evidence type="ECO:0000256" key="12">
    <source>
        <dbReference type="ARBA" id="ARBA00023136"/>
    </source>
</evidence>
<comment type="subcellular location">
    <subcellularLocation>
        <location evidence="2">Membrane</location>
    </subcellularLocation>
</comment>
<keyword evidence="14" id="KW-1185">Reference proteome</keyword>
<evidence type="ECO:0000256" key="5">
    <source>
        <dbReference type="ARBA" id="ARBA00022617"/>
    </source>
</evidence>
<evidence type="ECO:0000256" key="11">
    <source>
        <dbReference type="ARBA" id="ARBA00023033"/>
    </source>
</evidence>
<dbReference type="GO" id="GO:0020037">
    <property type="term" value="F:heme binding"/>
    <property type="evidence" value="ECO:0007669"/>
    <property type="project" value="InterPro"/>
</dbReference>
<dbReference type="AlphaFoldDB" id="A0A369J7L5"/>
<comment type="caution">
    <text evidence="13">The sequence shown here is derived from an EMBL/GenBank/DDBJ whole genome shotgun (WGS) entry which is preliminary data.</text>
</comment>
<dbReference type="GO" id="GO:0004497">
    <property type="term" value="F:monooxygenase activity"/>
    <property type="evidence" value="ECO:0007669"/>
    <property type="project" value="UniProtKB-KW"/>
</dbReference>
<dbReference type="Gene3D" id="1.10.630.10">
    <property type="entry name" value="Cytochrome P450"/>
    <property type="match status" value="1"/>
</dbReference>
<keyword evidence="12" id="KW-0472">Membrane</keyword>
<dbReference type="STRING" id="39966.A0A369J7L5"/>
<dbReference type="InterPro" id="IPR036396">
    <property type="entry name" value="Cyt_P450_sf"/>
</dbReference>
<dbReference type="GO" id="GO:0016705">
    <property type="term" value="F:oxidoreductase activity, acting on paired donors, with incorporation or reduction of molecular oxygen"/>
    <property type="evidence" value="ECO:0007669"/>
    <property type="project" value="InterPro"/>
</dbReference>